<evidence type="ECO:0000313" key="6">
    <source>
        <dbReference type="Proteomes" id="UP000077684"/>
    </source>
</evidence>
<feature type="compositionally biased region" description="Gly residues" evidence="3">
    <location>
        <begin position="305"/>
        <end position="323"/>
    </location>
</feature>
<evidence type="ECO:0000259" key="4">
    <source>
        <dbReference type="Pfam" id="PF13359"/>
    </source>
</evidence>
<sequence>SMVDGSLIPIAFKPGKKAYHREYFDRKGQYSFNLQAIVLPTSLRIIDFVAGYKGATQDSRAFAASDVVKRPRLYLDEGDFVWTDGGYGFSDHTCGPYDHAIAAKSSDFRKFNGAVSNVRVRSEHAFGYLKGRFQSLRGFRLLIRDSQDHTLAIRAVVAMMVAHNLALRWDGREERNVFVDLSSVSEEARIAWDALQQPNERQDQVESDAWGRRLRSQRAKMVEDRTRQEIMSQHGLDQARRQGGHALREELHVALFRSLNLQFIDTTAASRMKDKTSAELEQQLAAQEARLEQRRAARAERGARGGRGGIRGRGGRGGQGRGV</sequence>
<feature type="non-terminal residue" evidence="5">
    <location>
        <position position="1"/>
    </location>
</feature>
<proteinExistence type="predicted"/>
<name>A0A8X7SS10_9BASI</name>
<reference evidence="5" key="2">
    <citation type="journal article" date="2019" name="IMA Fungus">
        <title>Genome sequencing and comparison of five Tilletia species to identify candidate genes for the detection of regulated species infecting wheat.</title>
        <authorList>
            <person name="Nguyen H.D.T."/>
            <person name="Sultana T."/>
            <person name="Kesanakurti P."/>
            <person name="Hambleton S."/>
        </authorList>
    </citation>
    <scope>NUCLEOTIDE SEQUENCE</scope>
    <source>
        <strain evidence="5">DAOMC 236426</strain>
    </source>
</reference>
<feature type="region of interest" description="Disordered" evidence="3">
    <location>
        <begin position="289"/>
        <end position="323"/>
    </location>
</feature>
<evidence type="ECO:0000256" key="2">
    <source>
        <dbReference type="ARBA" id="ARBA00022723"/>
    </source>
</evidence>
<dbReference type="InterPro" id="IPR027806">
    <property type="entry name" value="HARBI1_dom"/>
</dbReference>
<dbReference type="Proteomes" id="UP000077684">
    <property type="component" value="Unassembled WGS sequence"/>
</dbReference>
<gene>
    <name evidence="5" type="ORF">A4X06_0g9719</name>
</gene>
<feature type="compositionally biased region" description="Basic and acidic residues" evidence="3">
    <location>
        <begin position="289"/>
        <end position="303"/>
    </location>
</feature>
<keyword evidence="6" id="KW-1185">Reference proteome</keyword>
<dbReference type="AlphaFoldDB" id="A0A8X7SS10"/>
<comment type="cofactor">
    <cofactor evidence="1">
        <name>a divalent metal cation</name>
        <dbReference type="ChEBI" id="CHEBI:60240"/>
    </cofactor>
</comment>
<feature type="domain" description="DDE Tnp4" evidence="4">
    <location>
        <begin position="3"/>
        <end position="157"/>
    </location>
</feature>
<dbReference type="EMBL" id="LWDE02003227">
    <property type="protein sequence ID" value="KAE8235917.1"/>
    <property type="molecule type" value="Genomic_DNA"/>
</dbReference>
<evidence type="ECO:0000256" key="1">
    <source>
        <dbReference type="ARBA" id="ARBA00001968"/>
    </source>
</evidence>
<comment type="caution">
    <text evidence="5">The sequence shown here is derived from an EMBL/GenBank/DDBJ whole genome shotgun (WGS) entry which is preliminary data.</text>
</comment>
<evidence type="ECO:0000313" key="5">
    <source>
        <dbReference type="EMBL" id="KAE8235917.1"/>
    </source>
</evidence>
<keyword evidence="2" id="KW-0479">Metal-binding</keyword>
<reference evidence="5" key="1">
    <citation type="submission" date="2016-04" db="EMBL/GenBank/DDBJ databases">
        <authorList>
            <person name="Nguyen H.D."/>
            <person name="Samba Siva P."/>
            <person name="Cullis J."/>
            <person name="Levesque C.A."/>
            <person name="Hambleton S."/>
        </authorList>
    </citation>
    <scope>NUCLEOTIDE SEQUENCE</scope>
    <source>
        <strain evidence="5">DAOMC 236426</strain>
    </source>
</reference>
<evidence type="ECO:0000256" key="3">
    <source>
        <dbReference type="SAM" id="MobiDB-lite"/>
    </source>
</evidence>
<organism evidence="5 6">
    <name type="scientific">Tilletia controversa</name>
    <name type="common">dwarf bunt fungus</name>
    <dbReference type="NCBI Taxonomy" id="13291"/>
    <lineage>
        <taxon>Eukaryota</taxon>
        <taxon>Fungi</taxon>
        <taxon>Dikarya</taxon>
        <taxon>Basidiomycota</taxon>
        <taxon>Ustilaginomycotina</taxon>
        <taxon>Exobasidiomycetes</taxon>
        <taxon>Tilletiales</taxon>
        <taxon>Tilletiaceae</taxon>
        <taxon>Tilletia</taxon>
    </lineage>
</organism>
<protein>
    <recommendedName>
        <fullName evidence="4">DDE Tnp4 domain-containing protein</fullName>
    </recommendedName>
</protein>
<accession>A0A8X7SS10</accession>
<dbReference type="GO" id="GO:0046872">
    <property type="term" value="F:metal ion binding"/>
    <property type="evidence" value="ECO:0007669"/>
    <property type="project" value="UniProtKB-KW"/>
</dbReference>
<dbReference type="Pfam" id="PF13359">
    <property type="entry name" value="DDE_Tnp_4"/>
    <property type="match status" value="1"/>
</dbReference>